<dbReference type="AlphaFoldDB" id="A0A5B7CV19"/>
<accession>A0A5B7CV19</accession>
<proteinExistence type="predicted"/>
<dbReference type="EMBL" id="VSRR010000298">
    <property type="protein sequence ID" value="MPC13677.1"/>
    <property type="molecule type" value="Genomic_DNA"/>
</dbReference>
<gene>
    <name evidence="2" type="ORF">E2C01_006421</name>
</gene>
<feature type="region of interest" description="Disordered" evidence="1">
    <location>
        <begin position="1"/>
        <end position="36"/>
    </location>
</feature>
<sequence>MDTHKARGWTRFIDPWNGKGAGVEDRSHKPKGAKLAGSCHEQDSTQLCLPHSPLTAHRLASLTKSMSPRHVPTIVNNH</sequence>
<reference evidence="2 3" key="1">
    <citation type="submission" date="2019-05" db="EMBL/GenBank/DDBJ databases">
        <title>Another draft genome of Portunus trituberculatus and its Hox gene families provides insights of decapod evolution.</title>
        <authorList>
            <person name="Jeong J.-H."/>
            <person name="Song I."/>
            <person name="Kim S."/>
            <person name="Choi T."/>
            <person name="Kim D."/>
            <person name="Ryu S."/>
            <person name="Kim W."/>
        </authorList>
    </citation>
    <scope>NUCLEOTIDE SEQUENCE [LARGE SCALE GENOMIC DNA]</scope>
    <source>
        <tissue evidence="2">Muscle</tissue>
    </source>
</reference>
<organism evidence="2 3">
    <name type="scientific">Portunus trituberculatus</name>
    <name type="common">Swimming crab</name>
    <name type="synonym">Neptunus trituberculatus</name>
    <dbReference type="NCBI Taxonomy" id="210409"/>
    <lineage>
        <taxon>Eukaryota</taxon>
        <taxon>Metazoa</taxon>
        <taxon>Ecdysozoa</taxon>
        <taxon>Arthropoda</taxon>
        <taxon>Crustacea</taxon>
        <taxon>Multicrustacea</taxon>
        <taxon>Malacostraca</taxon>
        <taxon>Eumalacostraca</taxon>
        <taxon>Eucarida</taxon>
        <taxon>Decapoda</taxon>
        <taxon>Pleocyemata</taxon>
        <taxon>Brachyura</taxon>
        <taxon>Eubrachyura</taxon>
        <taxon>Portunoidea</taxon>
        <taxon>Portunidae</taxon>
        <taxon>Portuninae</taxon>
        <taxon>Portunus</taxon>
    </lineage>
</organism>
<keyword evidence="3" id="KW-1185">Reference proteome</keyword>
<name>A0A5B7CV19_PORTR</name>
<dbReference type="Proteomes" id="UP000324222">
    <property type="component" value="Unassembled WGS sequence"/>
</dbReference>
<evidence type="ECO:0000256" key="1">
    <source>
        <dbReference type="SAM" id="MobiDB-lite"/>
    </source>
</evidence>
<evidence type="ECO:0000313" key="2">
    <source>
        <dbReference type="EMBL" id="MPC13677.1"/>
    </source>
</evidence>
<protein>
    <submittedName>
        <fullName evidence="2">Uncharacterized protein</fullName>
    </submittedName>
</protein>
<evidence type="ECO:0000313" key="3">
    <source>
        <dbReference type="Proteomes" id="UP000324222"/>
    </source>
</evidence>
<comment type="caution">
    <text evidence="2">The sequence shown here is derived from an EMBL/GenBank/DDBJ whole genome shotgun (WGS) entry which is preliminary data.</text>
</comment>